<evidence type="ECO:0000313" key="2">
    <source>
        <dbReference type="Proteomes" id="UP001356427"/>
    </source>
</evidence>
<gene>
    <name evidence="1" type="ORF">J4Q44_G00391540</name>
</gene>
<reference evidence="1 2" key="1">
    <citation type="submission" date="2021-04" db="EMBL/GenBank/DDBJ databases">
        <authorList>
            <person name="De Guttry C."/>
            <person name="Zahm M."/>
            <person name="Klopp C."/>
            <person name="Cabau C."/>
            <person name="Louis A."/>
            <person name="Berthelot C."/>
            <person name="Parey E."/>
            <person name="Roest Crollius H."/>
            <person name="Montfort J."/>
            <person name="Robinson-Rechavi M."/>
            <person name="Bucao C."/>
            <person name="Bouchez O."/>
            <person name="Gislard M."/>
            <person name="Lluch J."/>
            <person name="Milhes M."/>
            <person name="Lampietro C."/>
            <person name="Lopez Roques C."/>
            <person name="Donnadieu C."/>
            <person name="Braasch I."/>
            <person name="Desvignes T."/>
            <person name="Postlethwait J."/>
            <person name="Bobe J."/>
            <person name="Wedekind C."/>
            <person name="Guiguen Y."/>
        </authorList>
    </citation>
    <scope>NUCLEOTIDE SEQUENCE [LARGE SCALE GENOMIC DNA]</scope>
    <source>
        <strain evidence="1">Cs_M1</strain>
        <tissue evidence="1">Blood</tissue>
    </source>
</reference>
<name>A0AAN8QBQ7_9TELE</name>
<accession>A0AAN8QBQ7</accession>
<proteinExistence type="predicted"/>
<dbReference type="AlphaFoldDB" id="A0AAN8QBQ7"/>
<evidence type="ECO:0000313" key="1">
    <source>
        <dbReference type="EMBL" id="KAK6278331.1"/>
    </source>
</evidence>
<dbReference type="Proteomes" id="UP001356427">
    <property type="component" value="Unassembled WGS sequence"/>
</dbReference>
<keyword evidence="2" id="KW-1185">Reference proteome</keyword>
<comment type="caution">
    <text evidence="1">The sequence shown here is derived from an EMBL/GenBank/DDBJ whole genome shotgun (WGS) entry which is preliminary data.</text>
</comment>
<protein>
    <submittedName>
        <fullName evidence="1">Uncharacterized protein</fullName>
    </submittedName>
</protein>
<feature type="non-terminal residue" evidence="1">
    <location>
        <position position="136"/>
    </location>
</feature>
<dbReference type="EMBL" id="JAGTTL010001443">
    <property type="protein sequence ID" value="KAK6278331.1"/>
    <property type="molecule type" value="Genomic_DNA"/>
</dbReference>
<organism evidence="1 2">
    <name type="scientific">Coregonus suidteri</name>
    <dbReference type="NCBI Taxonomy" id="861788"/>
    <lineage>
        <taxon>Eukaryota</taxon>
        <taxon>Metazoa</taxon>
        <taxon>Chordata</taxon>
        <taxon>Craniata</taxon>
        <taxon>Vertebrata</taxon>
        <taxon>Euteleostomi</taxon>
        <taxon>Actinopterygii</taxon>
        <taxon>Neopterygii</taxon>
        <taxon>Teleostei</taxon>
        <taxon>Protacanthopterygii</taxon>
        <taxon>Salmoniformes</taxon>
        <taxon>Salmonidae</taxon>
        <taxon>Coregoninae</taxon>
        <taxon>Coregonus</taxon>
    </lineage>
</organism>
<sequence length="136" mass="15345">MCVSLFQTQSWTHFLHILNSPAGPPPDTAFLTEARRVTMEILLNQGSLGHLIQIPRSFLMIPRSFLMVYPDQALLLLVTQALALRILHRPLTPALPILYYYKGNVWAFRWLVGFLSSSPGTLESFLRGVAVELHST</sequence>